<evidence type="ECO:0008006" key="5">
    <source>
        <dbReference type="Google" id="ProtNLM"/>
    </source>
</evidence>
<feature type="transmembrane region" description="Helical" evidence="2">
    <location>
        <begin position="6"/>
        <end position="24"/>
    </location>
</feature>
<keyword evidence="2" id="KW-0472">Membrane</keyword>
<gene>
    <name evidence="3" type="ORF">AP20H10_03420</name>
</gene>
<evidence type="ECO:0000313" key="3">
    <source>
        <dbReference type="EMBL" id="GAA6113979.1"/>
    </source>
</evidence>
<feature type="region of interest" description="Disordered" evidence="1">
    <location>
        <begin position="68"/>
        <end position="100"/>
    </location>
</feature>
<name>A0ABP9ZGP7_9LACO</name>
<sequence length="208" mass="23447">MEIIGTILSYVFIGSIVAFFIVRSKNKKGTIKNYKKDKKIIFITMISSFILSGACYLLSPQAKQDAIQDAREEKQEAKEEKASSISSSINKKEEKNEKASIDKNLDSNLSDYKQALSKFPSKTNNAITKAYVDNDLKATVIVLSDDITSSDQDTLKTFVRTTYTSTQKVYNNFKPFDDKKLTQYIYIKDAEGNDLAESNAFGQFKYLG</sequence>
<evidence type="ECO:0000313" key="4">
    <source>
        <dbReference type="Proteomes" id="UP001438112"/>
    </source>
</evidence>
<feature type="transmembrane region" description="Helical" evidence="2">
    <location>
        <begin position="40"/>
        <end position="59"/>
    </location>
</feature>
<keyword evidence="2" id="KW-1133">Transmembrane helix</keyword>
<accession>A0ABP9ZGP7</accession>
<evidence type="ECO:0000256" key="2">
    <source>
        <dbReference type="SAM" id="Phobius"/>
    </source>
</evidence>
<reference evidence="3 4" key="1">
    <citation type="submission" date="2024-03" db="EMBL/GenBank/DDBJ databases">
        <title>Inconsistent identification of Apilactobacillus kunkeei-related strains obtained by well-developed overall genome related indices.</title>
        <authorList>
            <person name="Maeno S."/>
            <person name="Endo A."/>
        </authorList>
    </citation>
    <scope>NUCLEOTIDE SEQUENCE [LARGE SCALE GENOMIC DNA]</scope>
    <source>
        <strain evidence="3 4">20H-10</strain>
    </source>
</reference>
<evidence type="ECO:0000256" key="1">
    <source>
        <dbReference type="SAM" id="MobiDB-lite"/>
    </source>
</evidence>
<keyword evidence="4" id="KW-1185">Reference proteome</keyword>
<dbReference type="RefSeq" id="WP_353317413.1">
    <property type="nucleotide sequence ID" value="NZ_BAABVV010000024.1"/>
</dbReference>
<feature type="compositionally biased region" description="Basic and acidic residues" evidence="1">
    <location>
        <begin position="90"/>
        <end position="100"/>
    </location>
</feature>
<comment type="caution">
    <text evidence="3">The sequence shown here is derived from an EMBL/GenBank/DDBJ whole genome shotgun (WGS) entry which is preliminary data.</text>
</comment>
<organism evidence="3 4">
    <name type="scientific">Apilactobacillus apinorum</name>
    <dbReference type="NCBI Taxonomy" id="1218495"/>
    <lineage>
        <taxon>Bacteria</taxon>
        <taxon>Bacillati</taxon>
        <taxon>Bacillota</taxon>
        <taxon>Bacilli</taxon>
        <taxon>Lactobacillales</taxon>
        <taxon>Lactobacillaceae</taxon>
        <taxon>Apilactobacillus</taxon>
    </lineage>
</organism>
<feature type="compositionally biased region" description="Basic and acidic residues" evidence="1">
    <location>
        <begin position="68"/>
        <end position="82"/>
    </location>
</feature>
<dbReference type="EMBL" id="BAABVV010000024">
    <property type="protein sequence ID" value="GAA6113979.1"/>
    <property type="molecule type" value="Genomic_DNA"/>
</dbReference>
<dbReference type="Proteomes" id="UP001438112">
    <property type="component" value="Unassembled WGS sequence"/>
</dbReference>
<protein>
    <recommendedName>
        <fullName evidence="5">Lipoprotein</fullName>
    </recommendedName>
</protein>
<proteinExistence type="predicted"/>
<keyword evidence="2" id="KW-0812">Transmembrane</keyword>